<feature type="domain" description="Transposase-associated" evidence="1">
    <location>
        <begin position="8"/>
        <end position="88"/>
    </location>
</feature>
<gene>
    <name evidence="3" type="primary">LOC108830651</name>
</gene>
<evidence type="ECO:0000313" key="2">
    <source>
        <dbReference type="Proteomes" id="UP000504610"/>
    </source>
</evidence>
<dbReference type="Proteomes" id="UP000504610">
    <property type="component" value="Chromosome 2"/>
</dbReference>
<reference evidence="3" key="2">
    <citation type="submission" date="2025-08" db="UniProtKB">
        <authorList>
            <consortium name="RefSeq"/>
        </authorList>
    </citation>
    <scope>IDENTIFICATION</scope>
    <source>
        <tissue evidence="3">Leaf</tissue>
    </source>
</reference>
<dbReference type="Pfam" id="PF02992">
    <property type="entry name" value="Transposase_21"/>
    <property type="match status" value="1"/>
</dbReference>
<dbReference type="OrthoDB" id="1049315at2759"/>
<reference evidence="2" key="1">
    <citation type="journal article" date="2019" name="Database">
        <title>The radish genome database (RadishGD): an integrated information resource for radish genomics.</title>
        <authorList>
            <person name="Yu H.J."/>
            <person name="Baek S."/>
            <person name="Lee Y.J."/>
            <person name="Cho A."/>
            <person name="Mun J.H."/>
        </authorList>
    </citation>
    <scope>NUCLEOTIDE SEQUENCE [LARGE SCALE GENOMIC DNA]</scope>
    <source>
        <strain evidence="2">cv. WK10039</strain>
    </source>
</reference>
<protein>
    <submittedName>
        <fullName evidence="3">Uncharacterized protein LOC108830651</fullName>
    </submittedName>
</protein>
<dbReference type="InterPro" id="IPR004242">
    <property type="entry name" value="Transposase_21"/>
</dbReference>
<evidence type="ECO:0000259" key="1">
    <source>
        <dbReference type="Pfam" id="PF13963"/>
    </source>
</evidence>
<organism evidence="2 3">
    <name type="scientific">Raphanus sativus</name>
    <name type="common">Radish</name>
    <name type="synonym">Raphanus raphanistrum var. sativus</name>
    <dbReference type="NCBI Taxonomy" id="3726"/>
    <lineage>
        <taxon>Eukaryota</taxon>
        <taxon>Viridiplantae</taxon>
        <taxon>Streptophyta</taxon>
        <taxon>Embryophyta</taxon>
        <taxon>Tracheophyta</taxon>
        <taxon>Spermatophyta</taxon>
        <taxon>Magnoliopsida</taxon>
        <taxon>eudicotyledons</taxon>
        <taxon>Gunneridae</taxon>
        <taxon>Pentapetalae</taxon>
        <taxon>rosids</taxon>
        <taxon>malvids</taxon>
        <taxon>Brassicales</taxon>
        <taxon>Brassicaceae</taxon>
        <taxon>Brassiceae</taxon>
        <taxon>Raphanus</taxon>
    </lineage>
</organism>
<dbReference type="GeneID" id="108830651"/>
<accession>A0A6J0LJC2</accession>
<proteinExistence type="predicted"/>
<dbReference type="InterPro" id="IPR029480">
    <property type="entry name" value="Transpos_assoc"/>
</dbReference>
<dbReference type="Pfam" id="PF13963">
    <property type="entry name" value="Transpos_assoc"/>
    <property type="match status" value="1"/>
</dbReference>
<dbReference type="KEGG" id="rsz:108830651"/>
<name>A0A6J0LJC2_RAPSA</name>
<dbReference type="PANTHER" id="PTHR10775">
    <property type="entry name" value="OS08G0208400 PROTEIN"/>
    <property type="match status" value="1"/>
</dbReference>
<sequence>MSFYFDSREWMDQRIDPQSNSVSEMFLGGINAFLQFACNQDDYKERQTLLCPCARCKNVKQRDAKVVSRHLFLYGFKGNYYVWTSHGEKFYTVGESSGANHSTGEEEMWENPTWNVHEDHYQGNPEVPADIAPTYIPEPIEETDVAEPYRDSVFEAFEAASQPLYEGCADGITQLSLASRMMKVKTDYNLAEACVDEISEVFKKMLPQPNNAPATYYETKKLTRGLGLPLQKIDICVKNCMLFWKEDANLVSCKFCNEDRYYPNNGKGKNKPKQRMFYLPIADRLKRLYQLEATASNMRWHKEHVTPEGEIHHPSDAIAWKHFNEVYPGFAAESRNIYLCLSTDGFNPIGMNGEAHSLWPVIVTPYNLPPRMCMKREFLYLSVLVPGPKHPRKSLDIYLQPLIEELHMLWRDGVEAYDISMKERFKMRAVLMWTISDYPAYGMLSGWTTHGRLSCPYCQDETGAFWLSNGRKHSWFDCHRRFLEADHPYRKNTQAFRRGKTVLDPPPPWLTGEEIFRERINNIKGLSKSVDCGGNGHDNPSKTIS</sequence>
<evidence type="ECO:0000313" key="3">
    <source>
        <dbReference type="RefSeq" id="XP_018459749.1"/>
    </source>
</evidence>
<dbReference type="RefSeq" id="XP_018459749.1">
    <property type="nucleotide sequence ID" value="XM_018604247.1"/>
</dbReference>
<dbReference type="PANTHER" id="PTHR10775:SF183">
    <property type="entry name" value="TRANSPOSON, EN_SPM-LIKE, TRANSPOSASE-ASSOCIATED DOMAIN PROTEIN-RELATED"/>
    <property type="match status" value="1"/>
</dbReference>
<dbReference type="AlphaFoldDB" id="A0A6J0LJC2"/>
<keyword evidence="2" id="KW-1185">Reference proteome</keyword>